<dbReference type="Proteomes" id="UP000285211">
    <property type="component" value="Unassembled WGS sequence"/>
</dbReference>
<organism evidence="1 2">
    <name type="scientific">Flavobacterium sufflavum</name>
    <dbReference type="NCBI Taxonomy" id="1921138"/>
    <lineage>
        <taxon>Bacteria</taxon>
        <taxon>Pseudomonadati</taxon>
        <taxon>Bacteroidota</taxon>
        <taxon>Flavobacteriia</taxon>
        <taxon>Flavobacteriales</taxon>
        <taxon>Flavobacteriaceae</taxon>
        <taxon>Flavobacterium</taxon>
    </lineage>
</organism>
<comment type="caution">
    <text evidence="1">The sequence shown here is derived from an EMBL/GenBank/DDBJ whole genome shotgun (WGS) entry which is preliminary data.</text>
</comment>
<keyword evidence="2" id="KW-1185">Reference proteome</keyword>
<gene>
    <name evidence="1" type="ORF">EOD40_11420</name>
</gene>
<accession>A0A437KTA9</accession>
<proteinExistence type="predicted"/>
<protein>
    <submittedName>
        <fullName evidence="1">Uncharacterized protein</fullName>
    </submittedName>
</protein>
<dbReference type="AlphaFoldDB" id="A0A437KTA9"/>
<dbReference type="RefSeq" id="WP_128195628.1">
    <property type="nucleotide sequence ID" value="NZ_SACJ01000006.1"/>
</dbReference>
<reference evidence="1 2" key="1">
    <citation type="submission" date="2019-01" db="EMBL/GenBank/DDBJ databases">
        <authorList>
            <person name="Chen W.-M."/>
        </authorList>
    </citation>
    <scope>NUCLEOTIDE SEQUENCE [LARGE SCALE GENOMIC DNA]</scope>
    <source>
        <strain evidence="1 2">BBQ-12</strain>
    </source>
</reference>
<evidence type="ECO:0000313" key="2">
    <source>
        <dbReference type="Proteomes" id="UP000285211"/>
    </source>
</evidence>
<sequence length="89" mass="10506">MTSSDVKQKIDSISYYQNRYFHCGALKICEDILSSNNFSKKVQTDIRNIYLELKKLSEPWGYWEKRTSPDLGMLNIITDCLNSIYRLME</sequence>
<dbReference type="OrthoDB" id="1364733at2"/>
<dbReference type="EMBL" id="SACJ01000006">
    <property type="protein sequence ID" value="RVT75365.1"/>
    <property type="molecule type" value="Genomic_DNA"/>
</dbReference>
<name>A0A437KTA9_9FLAO</name>
<evidence type="ECO:0000313" key="1">
    <source>
        <dbReference type="EMBL" id="RVT75365.1"/>
    </source>
</evidence>